<evidence type="ECO:0000313" key="3">
    <source>
        <dbReference type="Proteomes" id="UP001617669"/>
    </source>
</evidence>
<comment type="caution">
    <text evidence="2">The sequence shown here is derived from an EMBL/GenBank/DDBJ whole genome shotgun (WGS) entry which is preliminary data.</text>
</comment>
<dbReference type="Proteomes" id="UP001617669">
    <property type="component" value="Unassembled WGS sequence"/>
</dbReference>
<feature type="domain" description="Bacteriophage T5 Orf172 DNA-binding" evidence="1">
    <location>
        <begin position="27"/>
        <end position="103"/>
    </location>
</feature>
<dbReference type="SMART" id="SM00974">
    <property type="entry name" value="T5orf172"/>
    <property type="match status" value="1"/>
</dbReference>
<accession>A0ABW8GLI7</accession>
<dbReference type="Pfam" id="PF13455">
    <property type="entry name" value="MUG113"/>
    <property type="match status" value="1"/>
</dbReference>
<gene>
    <name evidence="2" type="ORF">ACIKP9_08265</name>
</gene>
<name>A0ABW8GLI7_9PROT</name>
<evidence type="ECO:0000313" key="2">
    <source>
        <dbReference type="EMBL" id="MFJ5446221.1"/>
    </source>
</evidence>
<dbReference type="InterPro" id="IPR018306">
    <property type="entry name" value="Phage_T5_Orf172_DNA-bd"/>
</dbReference>
<proteinExistence type="predicted"/>
<dbReference type="RefSeq" id="WP_400881384.1">
    <property type="nucleotide sequence ID" value="NZ_JBIWXY010000001.1"/>
</dbReference>
<evidence type="ECO:0000259" key="1">
    <source>
        <dbReference type="SMART" id="SM00974"/>
    </source>
</evidence>
<keyword evidence="3" id="KW-1185">Reference proteome</keyword>
<sequence length="118" mass="13617">MDDIPEVEDFESTSGKVYVLRTGTFTKNGKEIIKIGYTSQDVSQRISQLYTTGVPFEFIIHAVYQTSNHIELEQALHKLLANFRLNKSREFFTEEALAYIERIVEIHHAIQKQSIQAI</sequence>
<reference evidence="2 3" key="1">
    <citation type="submission" date="2024-11" db="EMBL/GenBank/DDBJ databases">
        <authorList>
            <person name="Kaparullina E.N."/>
            <person name="Delegan Y.A."/>
            <person name="Doronina N.V."/>
        </authorList>
    </citation>
    <scope>NUCLEOTIDE SEQUENCE [LARGE SCALE GENOMIC DNA]</scope>
    <source>
        <strain evidence="2 3">7sh_L</strain>
    </source>
</reference>
<organism evidence="2 3">
    <name type="scientific">Methylobacillus methanolivorans</name>
    <dbReference type="NCBI Taxonomy" id="1848927"/>
    <lineage>
        <taxon>Bacteria</taxon>
        <taxon>Pseudomonadati</taxon>
        <taxon>Pseudomonadota</taxon>
        <taxon>Betaproteobacteria</taxon>
        <taxon>Nitrosomonadales</taxon>
        <taxon>Methylophilaceae</taxon>
        <taxon>Methylobacillus</taxon>
    </lineage>
</organism>
<protein>
    <submittedName>
        <fullName evidence="2">GIY-YIG nuclease family protein</fullName>
    </submittedName>
</protein>
<dbReference type="EMBL" id="JBIWXY010000001">
    <property type="protein sequence ID" value="MFJ5446221.1"/>
    <property type="molecule type" value="Genomic_DNA"/>
</dbReference>